<organism evidence="1 2">
    <name type="scientific">Penicillium concentricum</name>
    <dbReference type="NCBI Taxonomy" id="293559"/>
    <lineage>
        <taxon>Eukaryota</taxon>
        <taxon>Fungi</taxon>
        <taxon>Dikarya</taxon>
        <taxon>Ascomycota</taxon>
        <taxon>Pezizomycotina</taxon>
        <taxon>Eurotiomycetes</taxon>
        <taxon>Eurotiomycetidae</taxon>
        <taxon>Eurotiales</taxon>
        <taxon>Aspergillaceae</taxon>
        <taxon>Penicillium</taxon>
    </lineage>
</organism>
<reference evidence="1" key="1">
    <citation type="submission" date="2022-12" db="EMBL/GenBank/DDBJ databases">
        <authorList>
            <person name="Petersen C."/>
        </authorList>
    </citation>
    <scope>NUCLEOTIDE SEQUENCE</scope>
    <source>
        <strain evidence="1">IBT 3081</strain>
    </source>
</reference>
<dbReference type="AlphaFoldDB" id="A0A9W9R9X8"/>
<sequence>MAMIKLPEDRPEFLLDLNRWTIRRFDDCWNDFRSELQTKGFGAISYAWGGWKDRTMFARNSLNPDDHQYPAFDIGEDNDKVPLSWVFPITRQEPGQSVEQFTAGDAQRALGTIGLRFVWWDWACIPQGFINPTEPDKEQYRIHPELLPVMDQEMNKMRYVYPNSKRGIIWAHTVHWGRGSELEQAIKACCNYPMTPSLTKTVVEVEDVVTKLEDANKSEMWLQSLWCFQEGVLFSHPDRHVDPPDAVFRDYIGRSLPVPSIRGEGDLADLVLAASSIASTIVLFLRRQAESPQENPFENFPAPVDRLALYFQPWCFDPANNFNVRQMLDRVVKTGLVFYTAQSPLSLLNARWNRERGKHSRLADIEVNTVIGALEVDIEIYQIEARALPADDRLPIHREGMLVELFKIYQWRMLLFATELRQPSATMKAVWSSLVEIKDAVQKVPVFTALEYFLSSAHLAQRFRPPPTKYVGDPAPAPPRVPTNQFALPILEYSRKHRYLILHGLSGFRIFDLQTYTESKPMWTKCMFYTYEGNMGHGVFAPGFKTVPFGEWEKVFGAKSVLVPVEYLPMKGPNMMPWERVNRLRFVVLNNFGPPADLNYPSSTATEFAGTFIGVVDIEGAPKLEDGTVELKEDVALF</sequence>
<accession>A0A9W9R9X8</accession>
<reference evidence="1" key="2">
    <citation type="journal article" date="2023" name="IMA Fungus">
        <title>Comparative genomic study of the Penicillium genus elucidates a diverse pangenome and 15 lateral gene transfer events.</title>
        <authorList>
            <person name="Petersen C."/>
            <person name="Sorensen T."/>
            <person name="Nielsen M.R."/>
            <person name="Sondergaard T.E."/>
            <person name="Sorensen J.L."/>
            <person name="Fitzpatrick D.A."/>
            <person name="Frisvad J.C."/>
            <person name="Nielsen K.L."/>
        </authorList>
    </citation>
    <scope>NUCLEOTIDE SEQUENCE</scope>
    <source>
        <strain evidence="1">IBT 3081</strain>
    </source>
</reference>
<dbReference type="RefSeq" id="XP_056574385.1">
    <property type="nucleotide sequence ID" value="XM_056728570.1"/>
</dbReference>
<dbReference type="EMBL" id="JAPZBT010000006">
    <property type="protein sequence ID" value="KAJ5356238.1"/>
    <property type="molecule type" value="Genomic_DNA"/>
</dbReference>
<evidence type="ECO:0000313" key="2">
    <source>
        <dbReference type="Proteomes" id="UP001147752"/>
    </source>
</evidence>
<keyword evidence="2" id="KW-1185">Reference proteome</keyword>
<gene>
    <name evidence="1" type="ORF">N7517_010847</name>
</gene>
<dbReference type="OrthoDB" id="2157530at2759"/>
<dbReference type="Proteomes" id="UP001147752">
    <property type="component" value="Unassembled WGS sequence"/>
</dbReference>
<proteinExistence type="predicted"/>
<dbReference type="GeneID" id="81467753"/>
<name>A0A9W9R9X8_9EURO</name>
<evidence type="ECO:0008006" key="3">
    <source>
        <dbReference type="Google" id="ProtNLM"/>
    </source>
</evidence>
<protein>
    <recommendedName>
        <fullName evidence="3">Heterokaryon incompatibility domain-containing protein</fullName>
    </recommendedName>
</protein>
<comment type="caution">
    <text evidence="1">The sequence shown here is derived from an EMBL/GenBank/DDBJ whole genome shotgun (WGS) entry which is preliminary data.</text>
</comment>
<evidence type="ECO:0000313" key="1">
    <source>
        <dbReference type="EMBL" id="KAJ5356238.1"/>
    </source>
</evidence>